<dbReference type="InterPro" id="IPR050469">
    <property type="entry name" value="Diguanylate_Cyclase"/>
</dbReference>
<comment type="caution">
    <text evidence="3">The sequence shown here is derived from an EMBL/GenBank/DDBJ whole genome shotgun (WGS) entry which is preliminary data.</text>
</comment>
<dbReference type="SMART" id="SM00267">
    <property type="entry name" value="GGDEF"/>
    <property type="match status" value="1"/>
</dbReference>
<dbReference type="GO" id="GO:0043709">
    <property type="term" value="P:cell adhesion involved in single-species biofilm formation"/>
    <property type="evidence" value="ECO:0007669"/>
    <property type="project" value="TreeGrafter"/>
</dbReference>
<dbReference type="GO" id="GO:1902201">
    <property type="term" value="P:negative regulation of bacterial-type flagellum-dependent cell motility"/>
    <property type="evidence" value="ECO:0007669"/>
    <property type="project" value="TreeGrafter"/>
</dbReference>
<dbReference type="InterPro" id="IPR029787">
    <property type="entry name" value="Nucleotide_cyclase"/>
</dbReference>
<dbReference type="CDD" id="cd01949">
    <property type="entry name" value="GGDEF"/>
    <property type="match status" value="1"/>
</dbReference>
<feature type="transmembrane region" description="Helical" evidence="1">
    <location>
        <begin position="202"/>
        <end position="221"/>
    </location>
</feature>
<dbReference type="Gene3D" id="3.30.70.270">
    <property type="match status" value="1"/>
</dbReference>
<gene>
    <name evidence="3" type="ORF">CBU02nite_09470</name>
</gene>
<dbReference type="Pfam" id="PF00990">
    <property type="entry name" value="GGDEF"/>
    <property type="match status" value="1"/>
</dbReference>
<evidence type="ECO:0000313" key="4">
    <source>
        <dbReference type="Proteomes" id="UP000321089"/>
    </source>
</evidence>
<dbReference type="PANTHER" id="PTHR45138:SF9">
    <property type="entry name" value="DIGUANYLATE CYCLASE DGCM-RELATED"/>
    <property type="match status" value="1"/>
</dbReference>
<dbReference type="InterPro" id="IPR043128">
    <property type="entry name" value="Rev_trsase/Diguanyl_cyclase"/>
</dbReference>
<organism evidence="3 4">
    <name type="scientific">Clostridium butyricum</name>
    <dbReference type="NCBI Taxonomy" id="1492"/>
    <lineage>
        <taxon>Bacteria</taxon>
        <taxon>Bacillati</taxon>
        <taxon>Bacillota</taxon>
        <taxon>Clostridia</taxon>
        <taxon>Eubacteriales</taxon>
        <taxon>Clostridiaceae</taxon>
        <taxon>Clostridium</taxon>
    </lineage>
</organism>
<evidence type="ECO:0000256" key="1">
    <source>
        <dbReference type="SAM" id="Phobius"/>
    </source>
</evidence>
<keyword evidence="1" id="KW-0472">Membrane</keyword>
<dbReference type="FunFam" id="3.30.70.270:FF:000001">
    <property type="entry name" value="Diguanylate cyclase domain protein"/>
    <property type="match status" value="1"/>
</dbReference>
<dbReference type="InterPro" id="IPR011623">
    <property type="entry name" value="7TMR_DISM_rcpt_extracell_dom1"/>
</dbReference>
<dbReference type="PANTHER" id="PTHR45138">
    <property type="entry name" value="REGULATORY COMPONENTS OF SENSORY TRANSDUCTION SYSTEM"/>
    <property type="match status" value="1"/>
</dbReference>
<keyword evidence="1" id="KW-0812">Transmembrane</keyword>
<evidence type="ECO:0000259" key="2">
    <source>
        <dbReference type="PROSITE" id="PS50887"/>
    </source>
</evidence>
<dbReference type="GO" id="GO:0005886">
    <property type="term" value="C:plasma membrane"/>
    <property type="evidence" value="ECO:0007669"/>
    <property type="project" value="TreeGrafter"/>
</dbReference>
<dbReference type="SUPFAM" id="SSF55073">
    <property type="entry name" value="Nucleotide cyclase"/>
    <property type="match status" value="1"/>
</dbReference>
<feature type="transmembrane region" description="Helical" evidence="1">
    <location>
        <begin position="261"/>
        <end position="282"/>
    </location>
</feature>
<dbReference type="GO" id="GO:0052621">
    <property type="term" value="F:diguanylate cyclase activity"/>
    <property type="evidence" value="ECO:0007669"/>
    <property type="project" value="TreeGrafter"/>
</dbReference>
<name>A0A512TK25_CLOBU</name>
<dbReference type="EMBL" id="BKBC01000008">
    <property type="protein sequence ID" value="GEQ20441.1"/>
    <property type="molecule type" value="Genomic_DNA"/>
</dbReference>
<feature type="transmembrane region" description="Helical" evidence="1">
    <location>
        <begin position="9"/>
        <end position="28"/>
    </location>
</feature>
<feature type="domain" description="GGDEF" evidence="2">
    <location>
        <begin position="437"/>
        <end position="567"/>
    </location>
</feature>
<feature type="transmembrane region" description="Helical" evidence="1">
    <location>
        <begin position="378"/>
        <end position="398"/>
    </location>
</feature>
<dbReference type="Proteomes" id="UP000321089">
    <property type="component" value="Unassembled WGS sequence"/>
</dbReference>
<sequence length="570" mass="65911">MFLKYKNHFFLLIIIIMISTVFIPIANFSDTIEAENGTITYSDYSILKNNNVKLNGQWDLYYNELLTPEDIKKRTPSNFYAIPGRLSNQIENVKSGYMTLHLRIQVPEDDIYGIYFYGLFTSSEIWINNINYGGHGKIGKNFNDEKASYRPQYLFFPSENNQIDIVINTSVYREIEPFLRSPIFGVKDNITKLNFIKTSVDGFTIGIMLIMFIINAGFFFARTKQKRHLYFSIICLVLILRCLVFNSRLLVQFFPNIPFEVISKTAAITFYLWATFYILFLNDIFNNRLYIKKPAILFGWSFTVLCLLTPNIIYDRIQTVPQIIVGIFIVYVLIFMIKELINKNKNIMLNFISFIVLCLTALNDILVNNSIIPNPYSALYGGILFVIVESFYIIIDYLQSIKKLEKLNTDGLTSLFNNKYIKILLSNMIDRYIYWNEKFSVIMIDIDNFKSINDTYGHLYGDRVILDVATILIYISDNKGYAGRFGGDEFILILPNTSEEEAIDIGKDIMKKIERLNTLNESERPISLSIGVYENTCDNIHDCMNNADSAMYKSKTNGKNQINIISSSII</sequence>
<reference evidence="3 4" key="1">
    <citation type="submission" date="2019-07" db="EMBL/GenBank/DDBJ databases">
        <title>Whole genome shotgun sequence of Clostridium butyricum NBRC 3858.</title>
        <authorList>
            <person name="Hosoyama A."/>
            <person name="Uohara A."/>
            <person name="Ohji S."/>
            <person name="Ichikawa N."/>
        </authorList>
    </citation>
    <scope>NUCLEOTIDE SEQUENCE [LARGE SCALE GENOMIC DNA]</scope>
    <source>
        <strain evidence="3 4">NBRC 3858</strain>
    </source>
</reference>
<evidence type="ECO:0000313" key="3">
    <source>
        <dbReference type="EMBL" id="GEQ20441.1"/>
    </source>
</evidence>
<accession>A0A512TK25</accession>
<dbReference type="AlphaFoldDB" id="A0A512TK25"/>
<proteinExistence type="predicted"/>
<protein>
    <submittedName>
        <fullName evidence="3">Diguanylate cyclase</fullName>
    </submittedName>
</protein>
<feature type="transmembrane region" description="Helical" evidence="1">
    <location>
        <begin position="349"/>
        <end position="372"/>
    </location>
</feature>
<feature type="transmembrane region" description="Helical" evidence="1">
    <location>
        <begin position="320"/>
        <end position="337"/>
    </location>
</feature>
<feature type="transmembrane region" description="Helical" evidence="1">
    <location>
        <begin position="228"/>
        <end position="249"/>
    </location>
</feature>
<dbReference type="Pfam" id="PF07695">
    <property type="entry name" value="7TMR-DISM_7TM"/>
    <property type="match status" value="1"/>
</dbReference>
<feature type="transmembrane region" description="Helical" evidence="1">
    <location>
        <begin position="294"/>
        <end position="314"/>
    </location>
</feature>
<dbReference type="NCBIfam" id="TIGR00254">
    <property type="entry name" value="GGDEF"/>
    <property type="match status" value="1"/>
</dbReference>
<keyword evidence="1" id="KW-1133">Transmembrane helix</keyword>
<dbReference type="RefSeq" id="WP_024039880.1">
    <property type="nucleotide sequence ID" value="NZ_BKBC01000008.1"/>
</dbReference>
<dbReference type="InterPro" id="IPR000160">
    <property type="entry name" value="GGDEF_dom"/>
</dbReference>
<dbReference type="PROSITE" id="PS50887">
    <property type="entry name" value="GGDEF"/>
    <property type="match status" value="1"/>
</dbReference>